<dbReference type="PROSITE" id="PS50111">
    <property type="entry name" value="CHEMOTAXIS_TRANSDUC_2"/>
    <property type="match status" value="1"/>
</dbReference>
<feature type="domain" description="Methyl-accepting transducer" evidence="4">
    <location>
        <begin position="273"/>
        <end position="512"/>
    </location>
</feature>
<dbReference type="OrthoDB" id="2493490at2"/>
<accession>A0A4R2RQV7</accession>
<proteinExistence type="predicted"/>
<dbReference type="SUPFAM" id="SSF58104">
    <property type="entry name" value="Methyl-accepting chemotaxis protein (MCP) signaling domain"/>
    <property type="match status" value="1"/>
</dbReference>
<dbReference type="PANTHER" id="PTHR32089">
    <property type="entry name" value="METHYL-ACCEPTING CHEMOTAXIS PROTEIN MCPB"/>
    <property type="match status" value="1"/>
</dbReference>
<dbReference type="RefSeq" id="WP_131918578.1">
    <property type="nucleotide sequence ID" value="NZ_JAOQNU010000006.1"/>
</dbReference>
<keyword evidence="1 2" id="KW-0807">Transducer</keyword>
<evidence type="ECO:0000259" key="4">
    <source>
        <dbReference type="PROSITE" id="PS50111"/>
    </source>
</evidence>
<dbReference type="InterPro" id="IPR004089">
    <property type="entry name" value="MCPsignal_dom"/>
</dbReference>
<feature type="transmembrane region" description="Helical" evidence="3">
    <location>
        <begin position="179"/>
        <end position="197"/>
    </location>
</feature>
<evidence type="ECO:0000256" key="3">
    <source>
        <dbReference type="SAM" id="Phobius"/>
    </source>
</evidence>
<protein>
    <submittedName>
        <fullName evidence="5">Methyl-accepting chemotaxis sensory transducer</fullName>
    </submittedName>
</protein>
<dbReference type="Gene3D" id="1.10.287.950">
    <property type="entry name" value="Methyl-accepting chemotaxis protein"/>
    <property type="match status" value="1"/>
</dbReference>
<keyword evidence="3" id="KW-0472">Membrane</keyword>
<dbReference type="SMART" id="SM00283">
    <property type="entry name" value="MA"/>
    <property type="match status" value="1"/>
</dbReference>
<dbReference type="Pfam" id="PF00015">
    <property type="entry name" value="MCPsignal"/>
    <property type="match status" value="1"/>
</dbReference>
<dbReference type="GO" id="GO:0007165">
    <property type="term" value="P:signal transduction"/>
    <property type="evidence" value="ECO:0007669"/>
    <property type="project" value="UniProtKB-KW"/>
</dbReference>
<dbReference type="PANTHER" id="PTHR32089:SF112">
    <property type="entry name" value="LYSOZYME-LIKE PROTEIN-RELATED"/>
    <property type="match status" value="1"/>
</dbReference>
<keyword evidence="3" id="KW-0812">Transmembrane</keyword>
<dbReference type="AlphaFoldDB" id="A0A4R2RQV7"/>
<evidence type="ECO:0000256" key="1">
    <source>
        <dbReference type="ARBA" id="ARBA00023224"/>
    </source>
</evidence>
<dbReference type="GO" id="GO:0016020">
    <property type="term" value="C:membrane"/>
    <property type="evidence" value="ECO:0007669"/>
    <property type="project" value="InterPro"/>
</dbReference>
<gene>
    <name evidence="5" type="ORF">EDD73_10640</name>
</gene>
<dbReference type="Proteomes" id="UP000294813">
    <property type="component" value="Unassembled WGS sequence"/>
</dbReference>
<sequence>MALPITPNKDERAILSRPEVDKARQAVSQAARRLETLLDSQSMEAVEEELRHLFDSYLGNNEYLVLVDQQGHSLLHTNRLREGMVFLDPVGKAAVQSAVPLTQVYRRNTGEVLVDACEPVTVKGQRIGTLRIGWLVPMSSMSTPLMLATVAPWALMALLVGLGDAFLRSTGMSVGDYGMMLGLIGWLIALALSIAMAQRLQSQLRSLLQVSLQATTAINRGQLQTLVEPPVRNELGQIVLEMNKISIGMKGILSIVDGAAHDVESASISLAEASQEVAFAHDQIGSAVEELAEQTAHQRSRLVAAKDGTDEINATVKQMYQLAEEAWQAGQAATADVQQGLAAASDAREQMQLIRCSVDRSLAIMEHLEQQAAQIIQITNTVTGIATQTQLLAFNAAIEAARAGEHGRGFAVVAGEVHNLADEASRATREIMTILKGINGQIAEAVGSMHENHVAVTTGSSKIEGVARYVDELAQATTTTMERLTNSRQMAHMLEQEAATLAVSIREAHEDARVIADDASRIAKGLQHQSAATQAAASSAQQMKNSSGALLSLIRRFAF</sequence>
<keyword evidence="3" id="KW-1133">Transmembrane helix</keyword>
<comment type="caution">
    <text evidence="5">The sequence shown here is derived from an EMBL/GenBank/DDBJ whole genome shotgun (WGS) entry which is preliminary data.</text>
</comment>
<evidence type="ECO:0000313" key="5">
    <source>
        <dbReference type="EMBL" id="TCP65159.1"/>
    </source>
</evidence>
<evidence type="ECO:0000313" key="6">
    <source>
        <dbReference type="Proteomes" id="UP000294813"/>
    </source>
</evidence>
<name>A0A4R2RQV7_9FIRM</name>
<reference evidence="5 6" key="1">
    <citation type="submission" date="2019-03" db="EMBL/GenBank/DDBJ databases">
        <title>Genomic Encyclopedia of Type Strains, Phase IV (KMG-IV): sequencing the most valuable type-strain genomes for metagenomic binning, comparative biology and taxonomic classification.</title>
        <authorList>
            <person name="Goeker M."/>
        </authorList>
    </citation>
    <scope>NUCLEOTIDE SEQUENCE [LARGE SCALE GENOMIC DNA]</scope>
    <source>
        <strain evidence="5 6">DSM 11170</strain>
    </source>
</reference>
<dbReference type="EMBL" id="SLXT01000006">
    <property type="protein sequence ID" value="TCP65159.1"/>
    <property type="molecule type" value="Genomic_DNA"/>
</dbReference>
<keyword evidence="6" id="KW-1185">Reference proteome</keyword>
<feature type="transmembrane region" description="Helical" evidence="3">
    <location>
        <begin position="145"/>
        <end position="167"/>
    </location>
</feature>
<evidence type="ECO:0000256" key="2">
    <source>
        <dbReference type="PROSITE-ProRule" id="PRU00284"/>
    </source>
</evidence>
<organism evidence="5 6">
    <name type="scientific">Heliophilum fasciatum</name>
    <dbReference type="NCBI Taxonomy" id="35700"/>
    <lineage>
        <taxon>Bacteria</taxon>
        <taxon>Bacillati</taxon>
        <taxon>Bacillota</taxon>
        <taxon>Clostridia</taxon>
        <taxon>Eubacteriales</taxon>
        <taxon>Heliobacteriaceae</taxon>
        <taxon>Heliophilum</taxon>
    </lineage>
</organism>